<dbReference type="FunFam" id="1.10.8.10:FF:000079">
    <property type="entry name" value="Ubiquitin family protein"/>
    <property type="match status" value="1"/>
</dbReference>
<dbReference type="SMART" id="SM00165">
    <property type="entry name" value="UBA"/>
    <property type="match status" value="1"/>
</dbReference>
<dbReference type="InterPro" id="IPR009060">
    <property type="entry name" value="UBA-like_sf"/>
</dbReference>
<dbReference type="CDD" id="cd16106">
    <property type="entry name" value="Ubl_Dsk2p_like"/>
    <property type="match status" value="1"/>
</dbReference>
<keyword evidence="3" id="KW-1133">Transmembrane helix</keyword>
<dbReference type="PANTHER" id="PTHR10677">
    <property type="entry name" value="UBIQUILIN"/>
    <property type="match status" value="1"/>
</dbReference>
<feature type="region of interest" description="Disordered" evidence="2">
    <location>
        <begin position="106"/>
        <end position="126"/>
    </location>
</feature>
<dbReference type="Gene3D" id="1.10.260.100">
    <property type="match status" value="1"/>
</dbReference>
<dbReference type="Pfam" id="PF00240">
    <property type="entry name" value="ubiquitin"/>
    <property type="match status" value="1"/>
</dbReference>
<sequence>MGTDGDSCGAGDSDAVGGCAAVTVHVRCSNGSKFSVQIALDSTVGAFKAALVEKCDVPAEQQRLIYKGRILKDEHTLESYGLESDHTIHLVRGLTSPAASADVTTASNGASRIPANSAGVENGGTNEGRRFGGADIGGSLFPGLGVNRRDGNGSGFLGFGLPDINQMQQQLAQNPSMMREIMNMPAVQSLMNNPDLLRNMIMNNPQMREIIDRNPDFAHVLNDPSTLRQSLEVMRNPELMRELMRNTDRAMSNIEASPEGFNALRRMYETVQEPFLNATTGSGNMGNDLAQNPFAALLGNQSASQARGQTANQSGTGSDVTTESAAPNSNPLPNPWSSTVNATAGGAQSTNSRPVPANDGRSPGVAGLGGLGLPDLERMAGGMPDPSLMNQLLQNPAIMQMMQSLLSNPQFMNQVLDPQLGGMLGSNSQLRDMLQNPELIRQLTSPETLQQLLSFQQSLVSQVVRQQSSQEQNQTGGGTAGTMNNNGLELLMNMFGGLGSGALVILWIFPLAVPPEERYATQLSQLQEMGFLNTQENIRALSATSGNVHAAVDWLLRNLDR</sequence>
<dbReference type="AlphaFoldDB" id="A0A8D7B3R2"/>
<feature type="domain" description="UBA" evidence="4">
    <location>
        <begin position="514"/>
        <end position="558"/>
    </location>
</feature>
<dbReference type="GO" id="GO:0031593">
    <property type="term" value="F:polyubiquitin modification-dependent protein binding"/>
    <property type="evidence" value="ECO:0007669"/>
    <property type="project" value="UniProtKB-ARBA"/>
</dbReference>
<dbReference type="Pfam" id="PF00627">
    <property type="entry name" value="UBA"/>
    <property type="match status" value="1"/>
</dbReference>
<dbReference type="CDD" id="cd14399">
    <property type="entry name" value="UBA_PLICs"/>
    <property type="match status" value="1"/>
</dbReference>
<dbReference type="InterPro" id="IPR006636">
    <property type="entry name" value="STI1_HS-bd"/>
</dbReference>
<evidence type="ECO:0000259" key="4">
    <source>
        <dbReference type="PROSITE" id="PS50030"/>
    </source>
</evidence>
<proteinExistence type="predicted"/>
<dbReference type="SUPFAM" id="SSF46934">
    <property type="entry name" value="UBA-like"/>
    <property type="match status" value="1"/>
</dbReference>
<evidence type="ECO:0000256" key="1">
    <source>
        <dbReference type="ARBA" id="ARBA00071717"/>
    </source>
</evidence>
<dbReference type="InterPro" id="IPR015940">
    <property type="entry name" value="UBA"/>
</dbReference>
<dbReference type="SMART" id="SM00213">
    <property type="entry name" value="UBQ"/>
    <property type="match status" value="1"/>
</dbReference>
<name>A0A8D7B3R2_MUSAM</name>
<gene>
    <name evidence="6" type="ORF">GSMUA_292260.1</name>
</gene>
<protein>
    <recommendedName>
        <fullName evidence="1">Ubiquilin</fullName>
    </recommendedName>
</protein>
<feature type="compositionally biased region" description="Low complexity" evidence="2">
    <location>
        <begin position="324"/>
        <end position="338"/>
    </location>
</feature>
<dbReference type="InterPro" id="IPR019954">
    <property type="entry name" value="Ubiquitin_CS"/>
</dbReference>
<dbReference type="FunFam" id="1.10.260.100:FF:000001">
    <property type="entry name" value="Ubiquilin 1"/>
    <property type="match status" value="1"/>
</dbReference>
<dbReference type="Gene3D" id="1.10.8.10">
    <property type="entry name" value="DNA helicase RuvA subunit, C-terminal domain"/>
    <property type="match status" value="1"/>
</dbReference>
<dbReference type="PROSITE" id="PS50030">
    <property type="entry name" value="UBA"/>
    <property type="match status" value="1"/>
</dbReference>
<accession>A0A8D7B3R2</accession>
<reference evidence="6" key="1">
    <citation type="submission" date="2021-03" db="EMBL/GenBank/DDBJ databases">
        <authorList>
            <consortium name="Genoscope - CEA"/>
            <person name="William W."/>
        </authorList>
    </citation>
    <scope>NUCLEOTIDE SEQUENCE</scope>
    <source>
        <strain evidence="6">Doubled-haploid Pahang</strain>
    </source>
</reference>
<keyword evidence="3" id="KW-0472">Membrane</keyword>
<feature type="transmembrane region" description="Helical" evidence="3">
    <location>
        <begin position="490"/>
        <end position="513"/>
    </location>
</feature>
<dbReference type="InterPro" id="IPR015496">
    <property type="entry name" value="Ubiquilin"/>
</dbReference>
<dbReference type="PRINTS" id="PR00348">
    <property type="entry name" value="UBIQUITIN"/>
</dbReference>
<dbReference type="InterPro" id="IPR029071">
    <property type="entry name" value="Ubiquitin-like_domsf"/>
</dbReference>
<dbReference type="EMBL" id="HG996466">
    <property type="protein sequence ID" value="CAG1858931.1"/>
    <property type="molecule type" value="Genomic_DNA"/>
</dbReference>
<dbReference type="FunFam" id="3.10.20.90:FF:000183">
    <property type="entry name" value="Ubiquitin domain-containing protein DSK2b"/>
    <property type="match status" value="1"/>
</dbReference>
<dbReference type="GO" id="GO:0005634">
    <property type="term" value="C:nucleus"/>
    <property type="evidence" value="ECO:0007669"/>
    <property type="project" value="UniProtKB-ARBA"/>
</dbReference>
<dbReference type="SMART" id="SM00727">
    <property type="entry name" value="STI1"/>
    <property type="match status" value="4"/>
</dbReference>
<dbReference type="PROSITE" id="PS00299">
    <property type="entry name" value="UBIQUITIN_1"/>
    <property type="match status" value="1"/>
</dbReference>
<dbReference type="Pfam" id="PF23195">
    <property type="entry name" value="UBQLN1"/>
    <property type="match status" value="2"/>
</dbReference>
<dbReference type="SUPFAM" id="SSF54236">
    <property type="entry name" value="Ubiquitin-like"/>
    <property type="match status" value="1"/>
</dbReference>
<feature type="compositionally biased region" description="Polar residues" evidence="2">
    <location>
        <begin position="302"/>
        <end position="323"/>
    </location>
</feature>
<dbReference type="Gene3D" id="3.10.20.90">
    <property type="entry name" value="Phosphatidylinositol 3-kinase Catalytic Subunit, Chain A, domain 1"/>
    <property type="match status" value="1"/>
</dbReference>
<organism evidence="6">
    <name type="scientific">Musa acuminata subsp. malaccensis</name>
    <name type="common">Wild banana</name>
    <name type="synonym">Musa malaccensis</name>
    <dbReference type="NCBI Taxonomy" id="214687"/>
    <lineage>
        <taxon>Eukaryota</taxon>
        <taxon>Viridiplantae</taxon>
        <taxon>Streptophyta</taxon>
        <taxon>Embryophyta</taxon>
        <taxon>Tracheophyta</taxon>
        <taxon>Spermatophyta</taxon>
        <taxon>Magnoliopsida</taxon>
        <taxon>Liliopsida</taxon>
        <taxon>Zingiberales</taxon>
        <taxon>Musaceae</taxon>
        <taxon>Musa</taxon>
    </lineage>
</organism>
<feature type="region of interest" description="Disordered" evidence="2">
    <location>
        <begin position="302"/>
        <end position="371"/>
    </location>
</feature>
<evidence type="ECO:0000259" key="5">
    <source>
        <dbReference type="PROSITE" id="PS50053"/>
    </source>
</evidence>
<dbReference type="InterPro" id="IPR000626">
    <property type="entry name" value="Ubiquitin-like_dom"/>
</dbReference>
<keyword evidence="3" id="KW-0812">Transmembrane</keyword>
<dbReference type="PROSITE" id="PS50053">
    <property type="entry name" value="UBIQUITIN_2"/>
    <property type="match status" value="1"/>
</dbReference>
<evidence type="ECO:0000256" key="2">
    <source>
        <dbReference type="SAM" id="MobiDB-lite"/>
    </source>
</evidence>
<dbReference type="InterPro" id="IPR019956">
    <property type="entry name" value="Ubiquitin_dom"/>
</dbReference>
<feature type="compositionally biased region" description="Polar residues" evidence="2">
    <location>
        <begin position="339"/>
        <end position="353"/>
    </location>
</feature>
<evidence type="ECO:0000313" key="6">
    <source>
        <dbReference type="EMBL" id="CAG1858931.1"/>
    </source>
</evidence>
<dbReference type="PANTHER" id="PTHR10677:SF3">
    <property type="entry name" value="FI07626P-RELATED"/>
    <property type="match status" value="1"/>
</dbReference>
<evidence type="ECO:0000256" key="3">
    <source>
        <dbReference type="SAM" id="Phobius"/>
    </source>
</evidence>
<feature type="domain" description="Ubiquitin-like" evidence="5">
    <location>
        <begin position="22"/>
        <end position="97"/>
    </location>
</feature>